<gene>
    <name evidence="1" type="ORF">A6R68_17991</name>
</gene>
<accession>A0A1A6HD42</accession>
<dbReference type="Proteomes" id="UP000092124">
    <property type="component" value="Unassembled WGS sequence"/>
</dbReference>
<evidence type="ECO:0000313" key="2">
    <source>
        <dbReference type="Proteomes" id="UP000092124"/>
    </source>
</evidence>
<dbReference type="EMBL" id="LZPO01036531">
    <property type="protein sequence ID" value="OBS75557.1"/>
    <property type="molecule type" value="Genomic_DNA"/>
</dbReference>
<comment type="caution">
    <text evidence="1">The sequence shown here is derived from an EMBL/GenBank/DDBJ whole genome shotgun (WGS) entry which is preliminary data.</text>
</comment>
<protein>
    <submittedName>
        <fullName evidence="1">Uncharacterized protein</fullName>
    </submittedName>
</protein>
<proteinExistence type="predicted"/>
<sequence length="82" mass="8745">MLHKYSSLEVMPCSDHTVLEGDSLTADIIDPAAGDSAVNMNSLAPRGSHNLWIQATQGLKADEEGTFPCTQSTVLLLPAHPK</sequence>
<organism evidence="1 2">
    <name type="scientific">Neotoma lepida</name>
    <name type="common">Desert woodrat</name>
    <dbReference type="NCBI Taxonomy" id="56216"/>
    <lineage>
        <taxon>Eukaryota</taxon>
        <taxon>Metazoa</taxon>
        <taxon>Chordata</taxon>
        <taxon>Craniata</taxon>
        <taxon>Vertebrata</taxon>
        <taxon>Euteleostomi</taxon>
        <taxon>Mammalia</taxon>
        <taxon>Eutheria</taxon>
        <taxon>Euarchontoglires</taxon>
        <taxon>Glires</taxon>
        <taxon>Rodentia</taxon>
        <taxon>Myomorpha</taxon>
        <taxon>Muroidea</taxon>
        <taxon>Cricetidae</taxon>
        <taxon>Neotominae</taxon>
        <taxon>Neotoma</taxon>
    </lineage>
</organism>
<name>A0A1A6HD42_NEOLE</name>
<dbReference type="AlphaFoldDB" id="A0A1A6HD42"/>
<reference evidence="1 2" key="1">
    <citation type="submission" date="2016-06" db="EMBL/GenBank/DDBJ databases">
        <title>The Draft Genome Sequence and Annotation of the Desert Woodrat Neotoma lepida.</title>
        <authorList>
            <person name="Campbell M."/>
            <person name="Oakeson K.F."/>
            <person name="Yandell M."/>
            <person name="Halpert J.R."/>
            <person name="Dearing D."/>
        </authorList>
    </citation>
    <scope>NUCLEOTIDE SEQUENCE [LARGE SCALE GENOMIC DNA]</scope>
    <source>
        <strain evidence="1">417</strain>
        <tissue evidence="1">Liver</tissue>
    </source>
</reference>
<evidence type="ECO:0000313" key="1">
    <source>
        <dbReference type="EMBL" id="OBS75557.1"/>
    </source>
</evidence>
<feature type="non-terminal residue" evidence="1">
    <location>
        <position position="82"/>
    </location>
</feature>
<keyword evidence="2" id="KW-1185">Reference proteome</keyword>